<dbReference type="Proteomes" id="UP000564836">
    <property type="component" value="Chromosome"/>
</dbReference>
<reference evidence="2 3" key="3">
    <citation type="journal article" date="2022" name="Int. J. Syst. Evol. Microbiol.">
        <title>Strains of Bradyrhizobium barranii sp. nov. associated with legumes native to Canada are symbionts of soybeans and belong to different subspecies (subsp. barranii subsp. nov. and subsp. apii subsp. nov.) and symbiovars (sv. glycinearum and sv. septentrionale).</title>
        <authorList>
            <person name="Bromfield E.S.P."/>
            <person name="Cloutier S."/>
            <person name="Wasai-Hara S."/>
            <person name="Minamisawa K."/>
        </authorList>
    </citation>
    <scope>NUCLEOTIDE SEQUENCE [LARGE SCALE GENOMIC DNA]</scope>
    <source>
        <strain evidence="2 3">323S2</strain>
    </source>
</reference>
<evidence type="ECO:0000313" key="2">
    <source>
        <dbReference type="EMBL" id="UGX97102.1"/>
    </source>
</evidence>
<dbReference type="AlphaFoldDB" id="A0A7Z0QKI3"/>
<dbReference type="EMBL" id="CP088280">
    <property type="protein sequence ID" value="UGX97102.1"/>
    <property type="molecule type" value="Genomic_DNA"/>
</dbReference>
<evidence type="ECO:0000313" key="1">
    <source>
        <dbReference type="EMBL" id="NYY96111.1"/>
    </source>
</evidence>
<gene>
    <name evidence="2" type="ORF">G6321_00018995</name>
    <name evidence="1" type="ORF">G6321_49200</name>
</gene>
<reference evidence="1" key="2">
    <citation type="submission" date="2020-06" db="EMBL/GenBank/DDBJ databases">
        <title>Whole Genome Sequence of Bradyrhizobium sp. Strain 323S2.</title>
        <authorList>
            <person name="Bromfield E.S.P."/>
        </authorList>
    </citation>
    <scope>NUCLEOTIDE SEQUENCE [LARGE SCALE GENOMIC DNA]</scope>
    <source>
        <strain evidence="1">323S2</strain>
    </source>
</reference>
<reference evidence="2 3" key="1">
    <citation type="journal article" date="2017" name="Syst. Appl. Microbiol.">
        <title>Soybeans inoculated with root zone soils of Canadian native legumes harbour diverse and novel Bradyrhizobium spp. that possess agricultural potential.</title>
        <authorList>
            <person name="Bromfield E.S.P."/>
            <person name="Cloutier S."/>
            <person name="Tambong J.T."/>
            <person name="Tran Thi T.V."/>
        </authorList>
    </citation>
    <scope>NUCLEOTIDE SEQUENCE [LARGE SCALE GENOMIC DNA]</scope>
    <source>
        <strain evidence="2 3">323S2</strain>
    </source>
</reference>
<organism evidence="1">
    <name type="scientific">Bradyrhizobium barranii subsp. barranii</name>
    <dbReference type="NCBI Taxonomy" id="2823807"/>
    <lineage>
        <taxon>Bacteria</taxon>
        <taxon>Pseudomonadati</taxon>
        <taxon>Pseudomonadota</taxon>
        <taxon>Alphaproteobacteria</taxon>
        <taxon>Hyphomicrobiales</taxon>
        <taxon>Nitrobacteraceae</taxon>
        <taxon>Bradyrhizobium</taxon>
        <taxon>Bradyrhizobium barranii</taxon>
    </lineage>
</organism>
<dbReference type="EMBL" id="JACBFH010000001">
    <property type="protein sequence ID" value="NYY96111.1"/>
    <property type="molecule type" value="Genomic_DNA"/>
</dbReference>
<name>A0A7Z0QKI3_9BRAD</name>
<dbReference type="RefSeq" id="WP_166342371.1">
    <property type="nucleotide sequence ID" value="NZ_CP088280.1"/>
</dbReference>
<proteinExistence type="predicted"/>
<protein>
    <submittedName>
        <fullName evidence="1">Uncharacterized protein</fullName>
    </submittedName>
</protein>
<evidence type="ECO:0000313" key="3">
    <source>
        <dbReference type="Proteomes" id="UP000564836"/>
    </source>
</evidence>
<accession>A0A7Z0QKI3</accession>
<sequence>MRTISDVVRVNRPEETILRRDQDTGELVAAPAPRQRNHSVVSLDGKRTSPRVNFRPDKPLPVETIVNVYDDGRLPPIENDNKPLPYPLKDMAAREELGDNEFENRRNWVNAELFRIHLAIALGEPLYDPFADDPTVKHPTERFLHARQVVARAEDFLGDGFRVLKRVMVDCWSAQMLGFDQGRKVRAQASAAGQAMILAALRQLTRFYDKLDRIERNGESPRDVWPMVGTFTAPRPAFPHPQRGKSYLNQAPGPVMLAEPWVSTAPPPSVVH</sequence>